<dbReference type="Gene3D" id="1.20.120.720">
    <property type="entry name" value="Myosin VI head, motor domain, U50 subdomain"/>
    <property type="match status" value="1"/>
</dbReference>
<proteinExistence type="predicted"/>
<gene>
    <name evidence="1" type="ORF">BD324DRAFT_640191</name>
</gene>
<dbReference type="InParanoid" id="A0A1Y1U5Q7"/>
<dbReference type="Proteomes" id="UP000193218">
    <property type="component" value="Unassembled WGS sequence"/>
</dbReference>
<evidence type="ECO:0008006" key="3">
    <source>
        <dbReference type="Google" id="ProtNLM"/>
    </source>
</evidence>
<dbReference type="STRING" id="4999.A0A1Y1U5Q7"/>
<dbReference type="InterPro" id="IPR027417">
    <property type="entry name" value="P-loop_NTPase"/>
</dbReference>
<comment type="caution">
    <text evidence="1">The sequence shown here is derived from an EMBL/GenBank/DDBJ whole genome shotgun (WGS) entry which is preliminary data.</text>
</comment>
<dbReference type="AlphaFoldDB" id="A0A1Y1U5Q7"/>
<dbReference type="PROSITE" id="PS51257">
    <property type="entry name" value="PROKAR_LIPOPROTEIN"/>
    <property type="match status" value="1"/>
</dbReference>
<dbReference type="Gene3D" id="3.40.850.10">
    <property type="entry name" value="Kinesin motor domain"/>
    <property type="match status" value="1"/>
</dbReference>
<dbReference type="RefSeq" id="XP_021867673.1">
    <property type="nucleotide sequence ID" value="XM_022017328.1"/>
</dbReference>
<dbReference type="GeneID" id="33559137"/>
<name>A0A1Y1U5Q7_9TREE</name>
<dbReference type="Gene3D" id="1.10.10.820">
    <property type="match status" value="1"/>
</dbReference>
<protein>
    <recommendedName>
        <fullName evidence="3">Myosin motor domain-containing protein</fullName>
    </recommendedName>
</protein>
<evidence type="ECO:0000313" key="1">
    <source>
        <dbReference type="EMBL" id="ORX33322.1"/>
    </source>
</evidence>
<dbReference type="EMBL" id="NBSH01000026">
    <property type="protein sequence ID" value="ORX33322.1"/>
    <property type="molecule type" value="Genomic_DNA"/>
</dbReference>
<reference evidence="1 2" key="1">
    <citation type="submission" date="2017-03" db="EMBL/GenBank/DDBJ databases">
        <title>Widespread Adenine N6-methylation of Active Genes in Fungi.</title>
        <authorList>
            <consortium name="DOE Joint Genome Institute"/>
            <person name="Mondo S.J."/>
            <person name="Dannebaum R.O."/>
            <person name="Kuo R.C."/>
            <person name="Louie K.B."/>
            <person name="Bewick A.J."/>
            <person name="Labutti K."/>
            <person name="Haridas S."/>
            <person name="Kuo A."/>
            <person name="Salamov A."/>
            <person name="Ahrendt S.R."/>
            <person name="Lau R."/>
            <person name="Bowen B.P."/>
            <person name="Lipzen A."/>
            <person name="Sullivan W."/>
            <person name="Andreopoulos W.B."/>
            <person name="Clum A."/>
            <person name="Lindquist E."/>
            <person name="Daum C."/>
            <person name="Northen T.R."/>
            <person name="Ramamoorthy G."/>
            <person name="Schmitz R.J."/>
            <person name="Gryganskyi A."/>
            <person name="Culley D."/>
            <person name="Magnuson J."/>
            <person name="James T.Y."/>
            <person name="O'Malley M.A."/>
            <person name="Stajich J.E."/>
            <person name="Spatafora J.W."/>
            <person name="Visel A."/>
            <person name="Grigoriev I.V."/>
        </authorList>
    </citation>
    <scope>NUCLEOTIDE SEQUENCE [LARGE SCALE GENOMIC DNA]</scope>
    <source>
        <strain evidence="1 2">NRRL Y-17943</strain>
    </source>
</reference>
<sequence length="183" mass="20156">MLNRCSTRMGTINHYILTPNGNGIQSCRILPFALETSRVCMLPRPAHQSNFLILHQLGAAKHSGHHFRLLPDCKYHTNIELKRSWEATEEMMSKGLGPDTWAAVVEALTAILHLGNVTANNFKAIEDASLGLGVTSAELADYLLKSALPEGSRKSSEQVTVTRDAMIKALYRALLDVSMRTAL</sequence>
<accession>A0A1Y1U5Q7</accession>
<evidence type="ECO:0000313" key="2">
    <source>
        <dbReference type="Proteomes" id="UP000193218"/>
    </source>
</evidence>
<keyword evidence="2" id="KW-1185">Reference proteome</keyword>
<dbReference type="SUPFAM" id="SSF52540">
    <property type="entry name" value="P-loop containing nucleoside triphosphate hydrolases"/>
    <property type="match status" value="1"/>
</dbReference>
<dbReference type="InterPro" id="IPR036961">
    <property type="entry name" value="Kinesin_motor_dom_sf"/>
</dbReference>
<organism evidence="1 2">
    <name type="scientific">Kockovaella imperatae</name>
    <dbReference type="NCBI Taxonomy" id="4999"/>
    <lineage>
        <taxon>Eukaryota</taxon>
        <taxon>Fungi</taxon>
        <taxon>Dikarya</taxon>
        <taxon>Basidiomycota</taxon>
        <taxon>Agaricomycotina</taxon>
        <taxon>Tremellomycetes</taxon>
        <taxon>Tremellales</taxon>
        <taxon>Cuniculitremaceae</taxon>
        <taxon>Kockovaella</taxon>
    </lineage>
</organism>